<dbReference type="InterPro" id="IPR001240">
    <property type="entry name" value="PRAI_dom"/>
</dbReference>
<evidence type="ECO:0000256" key="8">
    <source>
        <dbReference type="ARBA" id="ARBA00023239"/>
    </source>
</evidence>
<dbReference type="HAMAP" id="MF_00131">
    <property type="entry name" value="Trp_synth_alpha"/>
    <property type="match status" value="1"/>
</dbReference>
<name>A0AAD2HDP0_9AGAR</name>
<dbReference type="SUPFAM" id="SSF51366">
    <property type="entry name" value="Ribulose-phoshate binding barrel"/>
    <property type="match status" value="2"/>
</dbReference>
<evidence type="ECO:0000313" key="11">
    <source>
        <dbReference type="EMBL" id="CAK5273315.1"/>
    </source>
</evidence>
<dbReference type="AlphaFoldDB" id="A0AAD2HDP0"/>
<dbReference type="PANTHER" id="PTHR43406:SF1">
    <property type="entry name" value="TRYPTOPHAN SYNTHASE ALPHA CHAIN, CHLOROPLASTIC"/>
    <property type="match status" value="1"/>
</dbReference>
<dbReference type="Pfam" id="PF00697">
    <property type="entry name" value="PRAI"/>
    <property type="match status" value="1"/>
</dbReference>
<comment type="pathway">
    <text evidence="1">Amino-acid biosynthesis; L-tryptophan biosynthesis; L-tryptophan from chorismate: step 3/5.</text>
</comment>
<dbReference type="NCBIfam" id="TIGR00262">
    <property type="entry name" value="trpA"/>
    <property type="match status" value="1"/>
</dbReference>
<dbReference type="InterPro" id="IPR018204">
    <property type="entry name" value="Trp_synthase_alpha_AS"/>
</dbReference>
<feature type="domain" description="N-(5'phosphoribosyl) anthranilate isomerase (PRAI)" evidence="10">
    <location>
        <begin position="7"/>
        <end position="140"/>
    </location>
</feature>
<comment type="pathway">
    <text evidence="2">Amino-acid biosynthesis; L-tryptophan biosynthesis; L-tryptophan from chorismate: step 5/5.</text>
</comment>
<keyword evidence="4" id="KW-0028">Amino-acid biosynthesis</keyword>
<reference evidence="11" key="1">
    <citation type="submission" date="2023-11" db="EMBL/GenBank/DDBJ databases">
        <authorList>
            <person name="De Vega J J."/>
            <person name="De Vega J J."/>
        </authorList>
    </citation>
    <scope>NUCLEOTIDE SEQUENCE</scope>
</reference>
<dbReference type="GO" id="GO:0004640">
    <property type="term" value="F:phosphoribosylanthranilate isomerase activity"/>
    <property type="evidence" value="ECO:0007669"/>
    <property type="project" value="InterPro"/>
</dbReference>
<keyword evidence="8" id="KW-0456">Lyase</keyword>
<dbReference type="InterPro" id="IPR013785">
    <property type="entry name" value="Aldolase_TIM"/>
</dbReference>
<dbReference type="PANTHER" id="PTHR43406">
    <property type="entry name" value="TRYPTOPHAN SYNTHASE, ALPHA CHAIN"/>
    <property type="match status" value="1"/>
</dbReference>
<dbReference type="InterPro" id="IPR011060">
    <property type="entry name" value="RibuloseP-bd_barrel"/>
</dbReference>
<dbReference type="InterPro" id="IPR002028">
    <property type="entry name" value="Trp_synthase_suA"/>
</dbReference>
<proteinExistence type="inferred from homology"/>
<dbReference type="Pfam" id="PF00290">
    <property type="entry name" value="Trp_syntA"/>
    <property type="match status" value="1"/>
</dbReference>
<evidence type="ECO:0000256" key="7">
    <source>
        <dbReference type="ARBA" id="ARBA00023235"/>
    </source>
</evidence>
<comment type="caution">
    <text evidence="11">The sequence shown here is derived from an EMBL/GenBank/DDBJ whole genome shotgun (WGS) entry which is preliminary data.</text>
</comment>
<dbReference type="GO" id="GO:0005829">
    <property type="term" value="C:cytosol"/>
    <property type="evidence" value="ECO:0007669"/>
    <property type="project" value="TreeGrafter"/>
</dbReference>
<dbReference type="CDD" id="cd04724">
    <property type="entry name" value="Tryptophan_synthase_alpha"/>
    <property type="match status" value="1"/>
</dbReference>
<dbReference type="GO" id="GO:0004834">
    <property type="term" value="F:tryptophan synthase activity"/>
    <property type="evidence" value="ECO:0007669"/>
    <property type="project" value="UniProtKB-EC"/>
</dbReference>
<dbReference type="PROSITE" id="PS00167">
    <property type="entry name" value="TRP_SYNTHASE_ALPHA"/>
    <property type="match status" value="1"/>
</dbReference>
<evidence type="ECO:0000256" key="6">
    <source>
        <dbReference type="ARBA" id="ARBA00023141"/>
    </source>
</evidence>
<dbReference type="Proteomes" id="UP001295794">
    <property type="component" value="Unassembled WGS sequence"/>
</dbReference>
<evidence type="ECO:0000256" key="4">
    <source>
        <dbReference type="ARBA" id="ARBA00022605"/>
    </source>
</evidence>
<protein>
    <recommendedName>
        <fullName evidence="10">N-(5'phosphoribosyl) anthranilate isomerase (PRAI) domain-containing protein</fullName>
    </recommendedName>
</protein>
<evidence type="ECO:0000256" key="9">
    <source>
        <dbReference type="ARBA" id="ARBA00049047"/>
    </source>
</evidence>
<evidence type="ECO:0000256" key="3">
    <source>
        <dbReference type="ARBA" id="ARBA00011270"/>
    </source>
</evidence>
<keyword evidence="5" id="KW-0822">Tryptophan biosynthesis</keyword>
<comment type="catalytic activity">
    <reaction evidence="9">
        <text>(1S,2R)-1-C-(indol-3-yl)glycerol 3-phosphate + L-serine = D-glyceraldehyde 3-phosphate + L-tryptophan + H2O</text>
        <dbReference type="Rhea" id="RHEA:10532"/>
        <dbReference type="ChEBI" id="CHEBI:15377"/>
        <dbReference type="ChEBI" id="CHEBI:33384"/>
        <dbReference type="ChEBI" id="CHEBI:57912"/>
        <dbReference type="ChEBI" id="CHEBI:58866"/>
        <dbReference type="ChEBI" id="CHEBI:59776"/>
        <dbReference type="EC" id="4.2.1.20"/>
    </reaction>
</comment>
<keyword evidence="12" id="KW-1185">Reference proteome</keyword>
<comment type="subunit">
    <text evidence="3">Tetramer of two alpha and two beta chains.</text>
</comment>
<sequence>MPEYARRVGVFVDEPVENIQVRAKEFGLDYLQLHGSESPDDCLRLQDRGLRVIKAFRIGTAGDLEATAAYEAACSYFLFDTKTPAYGGSGKTFDWTVLDAYRGQTPFLLSGGIGPEHVRALKAFRHDRLVGYDLNSRFEQAPENMNRINRLFSHADKKLLSVYFCAGYPTADSTAGIIRALENRGIDLIEIGIPFSDPMADGEVIQHAATQALRNGMSLKRLFGQLSDIRKTVEIPLILMGYLNPVLRFGFENFCRKCVEYGIDGCIIPDLPFQEYQQHYRSIAERYGLKVIMLITPETSDERIRLIDSNTDGFIYMVSSSATTGAQQDFDARKQDYFRRIDAMRLRNPRMIGFGISNRATLQAAYDHASGAIVGSKFVSLLGETNTPEQAIERLLETLEK</sequence>
<evidence type="ECO:0000313" key="12">
    <source>
        <dbReference type="Proteomes" id="UP001295794"/>
    </source>
</evidence>
<dbReference type="Gene3D" id="3.20.20.70">
    <property type="entry name" value="Aldolase class I"/>
    <property type="match status" value="2"/>
</dbReference>
<organism evidence="11 12">
    <name type="scientific">Mycena citricolor</name>
    <dbReference type="NCBI Taxonomy" id="2018698"/>
    <lineage>
        <taxon>Eukaryota</taxon>
        <taxon>Fungi</taxon>
        <taxon>Dikarya</taxon>
        <taxon>Basidiomycota</taxon>
        <taxon>Agaricomycotina</taxon>
        <taxon>Agaricomycetes</taxon>
        <taxon>Agaricomycetidae</taxon>
        <taxon>Agaricales</taxon>
        <taxon>Marasmiineae</taxon>
        <taxon>Mycenaceae</taxon>
        <taxon>Mycena</taxon>
    </lineage>
</organism>
<dbReference type="HAMAP" id="MF_00135">
    <property type="entry name" value="PRAI"/>
    <property type="match status" value="1"/>
</dbReference>
<evidence type="ECO:0000259" key="10">
    <source>
        <dbReference type="Pfam" id="PF00697"/>
    </source>
</evidence>
<dbReference type="CDD" id="cd00405">
    <property type="entry name" value="PRAI"/>
    <property type="match status" value="1"/>
</dbReference>
<accession>A0AAD2HDP0</accession>
<evidence type="ECO:0000256" key="2">
    <source>
        <dbReference type="ARBA" id="ARBA00004733"/>
    </source>
</evidence>
<evidence type="ECO:0000256" key="5">
    <source>
        <dbReference type="ARBA" id="ARBA00022822"/>
    </source>
</evidence>
<keyword evidence="6" id="KW-0057">Aromatic amino acid biosynthesis</keyword>
<dbReference type="EMBL" id="CAVNYO010000297">
    <property type="protein sequence ID" value="CAK5273315.1"/>
    <property type="molecule type" value="Genomic_DNA"/>
</dbReference>
<evidence type="ECO:0000256" key="1">
    <source>
        <dbReference type="ARBA" id="ARBA00004664"/>
    </source>
</evidence>
<keyword evidence="7" id="KW-0413">Isomerase</keyword>
<gene>
    <name evidence="11" type="ORF">MYCIT1_LOCUS19701</name>
</gene>